<accession>A0A815BP07</accession>
<dbReference type="Proteomes" id="UP000663829">
    <property type="component" value="Unassembled WGS sequence"/>
</dbReference>
<dbReference type="AlphaFoldDB" id="A0A815BP07"/>
<protein>
    <submittedName>
        <fullName evidence="1">Uncharacterized protein</fullName>
    </submittedName>
</protein>
<dbReference type="Proteomes" id="UP000681722">
    <property type="component" value="Unassembled WGS sequence"/>
</dbReference>
<name>A0A815BP07_9BILA</name>
<evidence type="ECO:0000313" key="1">
    <source>
        <dbReference type="EMBL" id="CAF1272947.1"/>
    </source>
</evidence>
<organism evidence="1 3">
    <name type="scientific">Didymodactylos carnosus</name>
    <dbReference type="NCBI Taxonomy" id="1234261"/>
    <lineage>
        <taxon>Eukaryota</taxon>
        <taxon>Metazoa</taxon>
        <taxon>Spiralia</taxon>
        <taxon>Gnathifera</taxon>
        <taxon>Rotifera</taxon>
        <taxon>Eurotatoria</taxon>
        <taxon>Bdelloidea</taxon>
        <taxon>Philodinida</taxon>
        <taxon>Philodinidae</taxon>
        <taxon>Didymodactylos</taxon>
    </lineage>
</organism>
<gene>
    <name evidence="1" type="ORF">GPM918_LOCUS27173</name>
    <name evidence="2" type="ORF">SRO942_LOCUS27458</name>
</gene>
<evidence type="ECO:0000313" key="2">
    <source>
        <dbReference type="EMBL" id="CAF4062508.1"/>
    </source>
</evidence>
<reference evidence="1" key="1">
    <citation type="submission" date="2021-02" db="EMBL/GenBank/DDBJ databases">
        <authorList>
            <person name="Nowell W R."/>
        </authorList>
    </citation>
    <scope>NUCLEOTIDE SEQUENCE</scope>
</reference>
<keyword evidence="3" id="KW-1185">Reference proteome</keyword>
<proteinExistence type="predicted"/>
<dbReference type="EMBL" id="CAJOBC010024289">
    <property type="protein sequence ID" value="CAF4062508.1"/>
    <property type="molecule type" value="Genomic_DNA"/>
</dbReference>
<comment type="caution">
    <text evidence="1">The sequence shown here is derived from an EMBL/GenBank/DDBJ whole genome shotgun (WGS) entry which is preliminary data.</text>
</comment>
<evidence type="ECO:0000313" key="3">
    <source>
        <dbReference type="Proteomes" id="UP000663829"/>
    </source>
</evidence>
<dbReference type="EMBL" id="CAJNOQ010011289">
    <property type="protein sequence ID" value="CAF1272947.1"/>
    <property type="molecule type" value="Genomic_DNA"/>
</dbReference>
<sequence>MSITSVFTSFSIRYYCQLPQLIMTEAKITVPLYLLQDGKTVNREHLENIRNIYKDLKQNEEFGIFPIDEKALNNVCQQLNLINDKVGSDYLALCIQDEDIYTPEVVLKTRYDTDLKMANNTDTQKRNVVSSSQSQQQTPPIVINEILCVLSKKMDAAEIKEFINNFLFEQIQKQPLTTNTASM</sequence>